<feature type="transmembrane region" description="Helical" evidence="1">
    <location>
        <begin position="67"/>
        <end position="88"/>
    </location>
</feature>
<gene>
    <name evidence="2" type="ORF">HZF10_04100</name>
</gene>
<feature type="transmembrane region" description="Helical" evidence="1">
    <location>
        <begin position="108"/>
        <end position="126"/>
    </location>
</feature>
<dbReference type="EMBL" id="JACBJI010000002">
    <property type="protein sequence ID" value="NYA70090.1"/>
    <property type="molecule type" value="Genomic_DNA"/>
</dbReference>
<feature type="transmembrane region" description="Helical" evidence="1">
    <location>
        <begin position="228"/>
        <end position="256"/>
    </location>
</feature>
<evidence type="ECO:0000313" key="2">
    <source>
        <dbReference type="EMBL" id="NYA70090.1"/>
    </source>
</evidence>
<feature type="transmembrane region" description="Helical" evidence="1">
    <location>
        <begin position="296"/>
        <end position="316"/>
    </location>
</feature>
<organism evidence="2 3">
    <name type="scientific">Flavobacterium agri</name>
    <dbReference type="NCBI Taxonomy" id="2743471"/>
    <lineage>
        <taxon>Bacteria</taxon>
        <taxon>Pseudomonadati</taxon>
        <taxon>Bacteroidota</taxon>
        <taxon>Flavobacteriia</taxon>
        <taxon>Flavobacteriales</taxon>
        <taxon>Flavobacteriaceae</taxon>
        <taxon>Flavobacterium</taxon>
    </lineage>
</organism>
<evidence type="ECO:0000313" key="3">
    <source>
        <dbReference type="Proteomes" id="UP000535020"/>
    </source>
</evidence>
<keyword evidence="1" id="KW-0812">Transmembrane</keyword>
<dbReference type="AlphaFoldDB" id="A0A7Y8Y0C0"/>
<name>A0A7Y8Y0C0_9FLAO</name>
<feature type="transmembrane region" description="Helical" evidence="1">
    <location>
        <begin position="132"/>
        <end position="151"/>
    </location>
</feature>
<reference evidence="2 3" key="1">
    <citation type="submission" date="2020-07" db="EMBL/GenBank/DDBJ databases">
        <authorList>
            <person name="Sun Q."/>
        </authorList>
    </citation>
    <scope>NUCLEOTIDE SEQUENCE [LARGE SCALE GENOMIC DNA]</scope>
    <source>
        <strain evidence="2 3">MAH-1</strain>
    </source>
</reference>
<sequence>MHSQTEKTAEILFENEIISKDELVSVKAYRSLKIFSLHHELLFLLYIAVLLLSGGIGILVYKNIDTIGHTILIALVFLASVGCFFFSLKKAPKFSREETFFDHPAFDYLVLFGTLLSGTFFGYLQFQYSPFGNGFALASALTSIVGFAAAYRFDNRSSLSIAITTLAAAVGITMTPKAVMELDVFENLPMFYIGVVLGIVLIAWGEYSERTHLKKHFSPVFYGFAQHLIGICCIVGLVQDFWFVFALIVAASTYYFFRKSHELESAVFFVFTILYAYIAVNIAIVRLLILTESEDLMLLCAYIAPIFYLGSIVFFIQTVRKFNKQHK</sequence>
<feature type="transmembrane region" description="Helical" evidence="1">
    <location>
        <begin position="158"/>
        <end position="176"/>
    </location>
</feature>
<proteinExistence type="predicted"/>
<accession>A0A7Y8Y0C0</accession>
<comment type="caution">
    <text evidence="2">The sequence shown here is derived from an EMBL/GenBank/DDBJ whole genome shotgun (WGS) entry which is preliminary data.</text>
</comment>
<keyword evidence="3" id="KW-1185">Reference proteome</keyword>
<dbReference type="RefSeq" id="WP_176004915.1">
    <property type="nucleotide sequence ID" value="NZ_JABWMI010000006.1"/>
</dbReference>
<feature type="transmembrane region" description="Helical" evidence="1">
    <location>
        <begin position="41"/>
        <end position="61"/>
    </location>
</feature>
<protein>
    <submittedName>
        <fullName evidence="2">DUF2157 domain-containing protein</fullName>
    </submittedName>
</protein>
<feature type="transmembrane region" description="Helical" evidence="1">
    <location>
        <begin position="188"/>
        <end position="207"/>
    </location>
</feature>
<dbReference type="Proteomes" id="UP000535020">
    <property type="component" value="Unassembled WGS sequence"/>
</dbReference>
<evidence type="ECO:0000256" key="1">
    <source>
        <dbReference type="SAM" id="Phobius"/>
    </source>
</evidence>
<keyword evidence="1" id="KW-0472">Membrane</keyword>
<keyword evidence="1" id="KW-1133">Transmembrane helix</keyword>
<feature type="transmembrane region" description="Helical" evidence="1">
    <location>
        <begin position="268"/>
        <end position="289"/>
    </location>
</feature>